<dbReference type="InterPro" id="IPR003591">
    <property type="entry name" value="Leu-rich_rpt_typical-subtyp"/>
</dbReference>
<dbReference type="GO" id="GO:0005886">
    <property type="term" value="C:plasma membrane"/>
    <property type="evidence" value="ECO:0007669"/>
    <property type="project" value="UniProtKB-SubCell"/>
</dbReference>
<evidence type="ECO:0000313" key="15">
    <source>
        <dbReference type="EMBL" id="CCB49678.1"/>
    </source>
</evidence>
<dbReference type="PANTHER" id="PTHR48063:SF16">
    <property type="entry name" value="LRR RECEPTOR-LIKE SERINE_THREONINE-PROTEIN KINASE GSO1"/>
    <property type="match status" value="1"/>
</dbReference>
<sequence>MKVVERVGEQTNTRKKVEEYGLKFIHSNWNSNSSSNIYYEFESRSSIKKLGLCGGGRRRLYSSSEGVPSWKIYHHMEGFSILGLVFATLAFITTEFACNGEIHSGNCLQSDREALIDFKSGLKFSKKRFSSWRGSDCCQWQGIGCEKGTGAVIMIDLHNPEGHKNRNLSGDIRPSLKKLMSLRYLDLSFNSFKDIPIPKFFGSFKNLKYLNLSYAGFSGVIPPNLGNLSNLQYLDLSSEYEQLSVDNFEWVANLVSLKHLQMSEVDLSMVGSQWVEALNKLPFLIELHLPSCGLFDLGSFVRSINFTSLAILNIRGNNFNSTFPGWLVNISSLKSIDISSSNLSGRIPLGIGELPNLQYLDLSWNRNLSCNCLHLLRGSWKKIEILDLASNLLHGTIPNSFGNLCKLRYLNVEGNNLTGSLPEFLEEIKNCSSKRLLPNLKNLILPQNHLIGNLPEWLGKLENLEELILDDNKLQGPIPASLGRLSQLVELGLENNKLQGLIPASLGNLHHLKEMRLDGNNLNGSLPDSFGQLSELVTLDVSFNGLMGTLSEKHFSKLSKLKKLYLDSNSFILSVSSNWTPPFQIFALGMRSCNLGNSFPVWLQSQKEVEYLDFSNASISGSLPNWFWNISFNMWVLNISLNQIQGQLPSLLNVAEFGSIDLSSNQFEGPIPLPNPVVASVDVFDLSNNKFSGSIPLNIGDSIQAILFLSLSGNQITGTIPASIGFMWRVNAIDLSRNRLAGSIPSTIGNCLNLIVLDLGYNNLSGMIPKSLGQLEWLQSLHLDHNNLSGALPASFQNLSSLETLDLSYNKLSGNIPRWIGTAFMNLRILKLRSNDFSGRLPSKFSNLSSLHVLDLAENNLTGSIPSTLSDLKAMAQEGNVNKYLFYATSPDTAGEYYEESSDVSTKGQVLKYTKTLSLVVSIDLSSNNLSGEFPKEITALFGLVMLNLSRNHITGHIPENISRLHQLSSLDLSRKMTTFNASVFDGNPGLCGAPLDTKCQGEGIDGGQKNVVDEKGHGYLDEWFYLSVGLGFAVGVLVPFFICTFSKSCYEVYFGFVNKIVGNLVRLKRRANRS</sequence>
<dbReference type="PaxDb" id="29760-VIT_09s0018g00780.t01"/>
<evidence type="ECO:0000256" key="10">
    <source>
        <dbReference type="ARBA" id="ARBA00023170"/>
    </source>
</evidence>
<dbReference type="PROSITE" id="PS51450">
    <property type="entry name" value="LRR"/>
    <property type="match status" value="1"/>
</dbReference>
<dbReference type="InterPro" id="IPR032675">
    <property type="entry name" value="LRR_dom_sf"/>
</dbReference>
<evidence type="ECO:0000313" key="16">
    <source>
        <dbReference type="Proteomes" id="UP000009183"/>
    </source>
</evidence>
<evidence type="ECO:0000256" key="7">
    <source>
        <dbReference type="ARBA" id="ARBA00022737"/>
    </source>
</evidence>
<keyword evidence="4" id="KW-0433">Leucine-rich repeat</keyword>
<dbReference type="Pfam" id="PF23598">
    <property type="entry name" value="LRR_14"/>
    <property type="match status" value="2"/>
</dbReference>
<comment type="similarity">
    <text evidence="2">Belongs to the RLP family.</text>
</comment>
<feature type="transmembrane region" description="Helical" evidence="12">
    <location>
        <begin position="1024"/>
        <end position="1046"/>
    </location>
</feature>
<evidence type="ECO:0000259" key="13">
    <source>
        <dbReference type="Pfam" id="PF08263"/>
    </source>
</evidence>
<dbReference type="HOGENOM" id="CLU_000288_18_3_1"/>
<gene>
    <name evidence="15" type="ordered locus">VIT_09s0018g00780</name>
</gene>
<keyword evidence="9 12" id="KW-0472">Membrane</keyword>
<keyword evidence="3" id="KW-1003">Cell membrane</keyword>
<dbReference type="InterPro" id="IPR001611">
    <property type="entry name" value="Leu-rich_rpt"/>
</dbReference>
<dbReference type="InterPro" id="IPR013210">
    <property type="entry name" value="LRR_N_plant-typ"/>
</dbReference>
<feature type="domain" description="Disease resistance R13L4/SHOC-2-like LRR" evidence="14">
    <location>
        <begin position="437"/>
        <end position="609"/>
    </location>
</feature>
<evidence type="ECO:0000256" key="8">
    <source>
        <dbReference type="ARBA" id="ARBA00022989"/>
    </source>
</evidence>
<reference evidence="16" key="1">
    <citation type="journal article" date="2007" name="Nature">
        <title>The grapevine genome sequence suggests ancestral hexaploidization in major angiosperm phyla.</title>
        <authorList>
            <consortium name="The French-Italian Public Consortium for Grapevine Genome Characterization."/>
            <person name="Jaillon O."/>
            <person name="Aury J.-M."/>
            <person name="Noel B."/>
            <person name="Policriti A."/>
            <person name="Clepet C."/>
            <person name="Casagrande A."/>
            <person name="Choisne N."/>
            <person name="Aubourg S."/>
            <person name="Vitulo N."/>
            <person name="Jubin C."/>
            <person name="Vezzi A."/>
            <person name="Legeai F."/>
            <person name="Hugueney P."/>
            <person name="Dasilva C."/>
            <person name="Horner D."/>
            <person name="Mica E."/>
            <person name="Jublot D."/>
            <person name="Poulain J."/>
            <person name="Bruyere C."/>
            <person name="Billault A."/>
            <person name="Segurens B."/>
            <person name="Gouyvenoux M."/>
            <person name="Ugarte E."/>
            <person name="Cattonaro F."/>
            <person name="Anthouard V."/>
            <person name="Vico V."/>
            <person name="Del Fabbro C."/>
            <person name="Alaux M."/>
            <person name="Di Gaspero G."/>
            <person name="Dumas V."/>
            <person name="Felice N."/>
            <person name="Paillard S."/>
            <person name="Juman I."/>
            <person name="Moroldo M."/>
            <person name="Scalabrin S."/>
            <person name="Canaguier A."/>
            <person name="Le Clainche I."/>
            <person name="Malacrida G."/>
            <person name="Durand E."/>
            <person name="Pesole G."/>
            <person name="Laucou V."/>
            <person name="Chatelet P."/>
            <person name="Merdinoglu D."/>
            <person name="Delledonne M."/>
            <person name="Pezzotti M."/>
            <person name="Lecharny A."/>
            <person name="Scarpelli C."/>
            <person name="Artiguenave F."/>
            <person name="Pe M.E."/>
            <person name="Valle G."/>
            <person name="Morgante M."/>
            <person name="Caboche M."/>
            <person name="Adam-Blondon A.-F."/>
            <person name="Weissenbach J."/>
            <person name="Quetier F."/>
            <person name="Wincker P."/>
        </authorList>
    </citation>
    <scope>NUCLEOTIDE SEQUENCE [LARGE SCALE GENOMIC DNA]</scope>
    <source>
        <strain evidence="16">cv. Pinot noir / PN40024</strain>
    </source>
</reference>
<dbReference type="Pfam" id="PF00560">
    <property type="entry name" value="LRR_1"/>
    <property type="match status" value="9"/>
</dbReference>
<keyword evidence="10" id="KW-0675">Receptor</keyword>
<evidence type="ECO:0000256" key="6">
    <source>
        <dbReference type="ARBA" id="ARBA00022729"/>
    </source>
</evidence>
<dbReference type="STRING" id="29760.F6HBW0"/>
<dbReference type="eggNOG" id="KOG0619">
    <property type="taxonomic scope" value="Eukaryota"/>
</dbReference>
<dbReference type="ExpressionAtlas" id="F6HBW0">
    <property type="expression patterns" value="baseline and differential"/>
</dbReference>
<keyword evidence="11" id="KW-0325">Glycoprotein</keyword>
<dbReference type="EMBL" id="FN595513">
    <property type="protein sequence ID" value="CCB49678.1"/>
    <property type="molecule type" value="Genomic_DNA"/>
</dbReference>
<dbReference type="InParanoid" id="F6HBW0"/>
<evidence type="ECO:0000256" key="2">
    <source>
        <dbReference type="ARBA" id="ARBA00009592"/>
    </source>
</evidence>
<keyword evidence="6" id="KW-0732">Signal</keyword>
<dbReference type="AlphaFoldDB" id="F6HBW0"/>
<dbReference type="InterPro" id="IPR046956">
    <property type="entry name" value="RLP23-like"/>
</dbReference>
<comment type="subcellular location">
    <subcellularLocation>
        <location evidence="1">Cell membrane</location>
        <topology evidence="1">Single-pass type I membrane protein</topology>
    </subcellularLocation>
</comment>
<dbReference type="Pfam" id="PF08263">
    <property type="entry name" value="LRRNT_2"/>
    <property type="match status" value="1"/>
</dbReference>
<keyword evidence="8 12" id="KW-1133">Transmembrane helix</keyword>
<evidence type="ECO:0000256" key="5">
    <source>
        <dbReference type="ARBA" id="ARBA00022692"/>
    </source>
</evidence>
<feature type="domain" description="Disease resistance R13L4/SHOC-2-like LRR" evidence="14">
    <location>
        <begin position="176"/>
        <end position="363"/>
    </location>
</feature>
<keyword evidence="5 12" id="KW-0812">Transmembrane</keyword>
<dbReference type="SUPFAM" id="SSF52047">
    <property type="entry name" value="RNI-like"/>
    <property type="match status" value="3"/>
</dbReference>
<keyword evidence="7" id="KW-0677">Repeat</keyword>
<proteinExistence type="inferred from homology"/>
<protein>
    <submittedName>
        <fullName evidence="15">Uncharacterized protein</fullName>
    </submittedName>
</protein>
<dbReference type="InterPro" id="IPR055414">
    <property type="entry name" value="LRR_R13L4/SHOC2-like"/>
</dbReference>
<evidence type="ECO:0000256" key="9">
    <source>
        <dbReference type="ARBA" id="ARBA00023136"/>
    </source>
</evidence>
<dbReference type="Pfam" id="PF13855">
    <property type="entry name" value="LRR_8"/>
    <property type="match status" value="1"/>
</dbReference>
<dbReference type="PRINTS" id="PR00019">
    <property type="entry name" value="LEURICHRPT"/>
</dbReference>
<name>F6HBW0_VITVI</name>
<evidence type="ECO:0000256" key="1">
    <source>
        <dbReference type="ARBA" id="ARBA00004251"/>
    </source>
</evidence>
<evidence type="ECO:0000256" key="11">
    <source>
        <dbReference type="ARBA" id="ARBA00023180"/>
    </source>
</evidence>
<dbReference type="SMART" id="SM00369">
    <property type="entry name" value="LRR_TYP"/>
    <property type="match status" value="10"/>
</dbReference>
<keyword evidence="16" id="KW-1185">Reference proteome</keyword>
<dbReference type="Proteomes" id="UP000009183">
    <property type="component" value="Chromosome 9"/>
</dbReference>
<evidence type="ECO:0000256" key="3">
    <source>
        <dbReference type="ARBA" id="ARBA00022475"/>
    </source>
</evidence>
<dbReference type="Gene3D" id="3.80.10.10">
    <property type="entry name" value="Ribonuclease Inhibitor"/>
    <property type="match status" value="6"/>
</dbReference>
<evidence type="ECO:0000256" key="4">
    <source>
        <dbReference type="ARBA" id="ARBA00022614"/>
    </source>
</evidence>
<dbReference type="PANTHER" id="PTHR48063">
    <property type="entry name" value="LRR RECEPTOR-LIKE KINASE"/>
    <property type="match status" value="1"/>
</dbReference>
<feature type="domain" description="Leucine-rich repeat-containing N-terminal plant-type" evidence="13">
    <location>
        <begin position="109"/>
        <end position="145"/>
    </location>
</feature>
<accession>F6HBW0</accession>
<evidence type="ECO:0000259" key="14">
    <source>
        <dbReference type="Pfam" id="PF23598"/>
    </source>
</evidence>
<organism evidence="15 16">
    <name type="scientific">Vitis vinifera</name>
    <name type="common">Grape</name>
    <dbReference type="NCBI Taxonomy" id="29760"/>
    <lineage>
        <taxon>Eukaryota</taxon>
        <taxon>Viridiplantae</taxon>
        <taxon>Streptophyta</taxon>
        <taxon>Embryophyta</taxon>
        <taxon>Tracheophyta</taxon>
        <taxon>Spermatophyta</taxon>
        <taxon>Magnoliopsida</taxon>
        <taxon>eudicotyledons</taxon>
        <taxon>Gunneridae</taxon>
        <taxon>Pentapetalae</taxon>
        <taxon>rosids</taxon>
        <taxon>Vitales</taxon>
        <taxon>Vitaceae</taxon>
        <taxon>Viteae</taxon>
        <taxon>Vitis</taxon>
    </lineage>
</organism>
<dbReference type="FunFam" id="3.80.10.10:FF:000095">
    <property type="entry name" value="LRR receptor-like serine/threonine-protein kinase GSO1"/>
    <property type="match status" value="2"/>
</dbReference>
<evidence type="ECO:0000256" key="12">
    <source>
        <dbReference type="SAM" id="Phobius"/>
    </source>
</evidence>